<feature type="region of interest" description="Disordered" evidence="4">
    <location>
        <begin position="81"/>
        <end position="101"/>
    </location>
</feature>
<organism evidence="8 9">
    <name type="scientific">Dinoponera quadriceps</name>
    <name type="common">South American ant</name>
    <dbReference type="NCBI Taxonomy" id="609295"/>
    <lineage>
        <taxon>Eukaryota</taxon>
        <taxon>Metazoa</taxon>
        <taxon>Ecdysozoa</taxon>
        <taxon>Arthropoda</taxon>
        <taxon>Hexapoda</taxon>
        <taxon>Insecta</taxon>
        <taxon>Pterygota</taxon>
        <taxon>Neoptera</taxon>
        <taxon>Endopterygota</taxon>
        <taxon>Hymenoptera</taxon>
        <taxon>Apocrita</taxon>
        <taxon>Aculeata</taxon>
        <taxon>Formicoidea</taxon>
        <taxon>Formicidae</taxon>
        <taxon>Ponerinae</taxon>
        <taxon>Ponerini</taxon>
        <taxon>Dinoponera</taxon>
    </lineage>
</organism>
<dbReference type="InterPro" id="IPR012590">
    <property type="entry name" value="POPLD_dom"/>
</dbReference>
<evidence type="ECO:0000259" key="6">
    <source>
        <dbReference type="Pfam" id="PF08170"/>
    </source>
</evidence>
<feature type="region of interest" description="Disordered" evidence="4">
    <location>
        <begin position="316"/>
        <end position="338"/>
    </location>
</feature>
<keyword evidence="8" id="KW-1185">Reference proteome</keyword>
<dbReference type="OrthoDB" id="442863at2759"/>
<dbReference type="InterPro" id="IPR039182">
    <property type="entry name" value="Pop1"/>
</dbReference>
<dbReference type="GO" id="GO:0001682">
    <property type="term" value="P:tRNA 5'-leader removal"/>
    <property type="evidence" value="ECO:0007669"/>
    <property type="project" value="InterPro"/>
</dbReference>
<dbReference type="InterPro" id="IPR055079">
    <property type="entry name" value="POP1_C"/>
</dbReference>
<sequence length="863" mass="99888">MAEKKQFDEFLGGSQSLPHEVSIMKVAAARASEIAAMTRMLENPIRNKLIFQKLPIYMRRRVMSHNAKRMPRRLREAHLSQMAKSGLSAKKKRPSRKYRRRPSNILAEYNRRQLKKIWLETHIWHAKRFHMIDKWGHRIANYPNDKCFRANYRAAMQYCLLQDISYYTCVEIKGQEDLLKTTLKAHCNPFMSTFAAIRYTNGRNEGTLMFFKKNSYPQFPIGNVHFLWRPKQSDIVTIWIWVHPSFYADFLSEIVSSFEFKENNAEEDATHVPGSLYTNDAGCKMTILRYKLNRFRLYGPATLSVLTDALQTPSFTESDLSQEMNSTRKQDDSLGNKTNITKESVDNEVLESVEKIAIDEANEEDAALPKTLNVEDLRNRTWHIEYYKHQENMEAFKVQKEMWQKMRTSNSRKVLDLLQSVMGLTILDPRFYLSKRTKREYETTFYQCILRAPANLHCTPIWDAQIRHTVSNTCVATYKINNLRSGCLVPGVANDKYFGEDIMAKIPILLIPRPECSAADIDSSVDIVIPSTWGLPIWLALVQRCVRTGALRESRQMAYESLNPNTPDVSDPDCPAYVSEALSRKEELTQKYFRYPPNGRVNFVKFGISSPFYCDWRKLMKDYADTEDFYVLRDIRLLLLLQASLKSRSRKIYARSSYTPVDLQDLNTHRNCLIRVQVSMKKGIPNEFAIICMPTPEDLERLGRDENWGGPVEQCHADPNEAARKVSRKNHLLRLKRLKRQSIRQKKLLKDNALNLLENSTDVLGKIVNLNSALRPKIITEQAKRMSEMYLPECTKVRYSCDREIMGYVTAGGFSFVRAKGMGVGFVTLPPLMEMINKKSKIVLVRNTKTRQYRPATLDVLGA</sequence>
<comment type="subcellular location">
    <subcellularLocation>
        <location evidence="1">Nucleus</location>
    </subcellularLocation>
</comment>
<feature type="compositionally biased region" description="Basic residues" evidence="4">
    <location>
        <begin position="89"/>
        <end position="101"/>
    </location>
</feature>
<accession>A0A6P3YDX4</accession>
<evidence type="ECO:0000256" key="3">
    <source>
        <dbReference type="ARBA" id="ARBA00023242"/>
    </source>
</evidence>
<dbReference type="GeneID" id="106752252"/>
<dbReference type="KEGG" id="dqu:106752252"/>
<evidence type="ECO:0000256" key="4">
    <source>
        <dbReference type="SAM" id="MobiDB-lite"/>
    </source>
</evidence>
<dbReference type="GO" id="GO:0005655">
    <property type="term" value="C:nucleolar ribonuclease P complex"/>
    <property type="evidence" value="ECO:0007669"/>
    <property type="project" value="InterPro"/>
</dbReference>
<feature type="domain" description="Pop1 N-terminal" evidence="5">
    <location>
        <begin position="96"/>
        <end position="174"/>
    </location>
</feature>
<evidence type="ECO:0000313" key="8">
    <source>
        <dbReference type="Proteomes" id="UP000515204"/>
    </source>
</evidence>
<dbReference type="InterPro" id="IPR009723">
    <property type="entry name" value="Pop1_N"/>
</dbReference>
<dbReference type="PANTHER" id="PTHR22731">
    <property type="entry name" value="RIBONUCLEASES P/MRP PROTEIN SUBUNIT POP1"/>
    <property type="match status" value="1"/>
</dbReference>
<evidence type="ECO:0000256" key="2">
    <source>
        <dbReference type="ARBA" id="ARBA00022694"/>
    </source>
</evidence>
<evidence type="ECO:0000259" key="7">
    <source>
        <dbReference type="Pfam" id="PF22770"/>
    </source>
</evidence>
<name>A0A6P3YDX4_DINQU</name>
<proteinExistence type="predicted"/>
<keyword evidence="3" id="KW-0539">Nucleus</keyword>
<dbReference type="AlphaFoldDB" id="A0A6P3YDX4"/>
<keyword evidence="2" id="KW-0819">tRNA processing</keyword>
<evidence type="ECO:0000313" key="10">
    <source>
        <dbReference type="RefSeq" id="XP_014489307.1"/>
    </source>
</evidence>
<dbReference type="Pfam" id="PF22770">
    <property type="entry name" value="POP1_C"/>
    <property type="match status" value="1"/>
</dbReference>
<evidence type="ECO:0000313" key="9">
    <source>
        <dbReference type="RefSeq" id="XP_014489306.1"/>
    </source>
</evidence>
<feature type="domain" description="POPLD" evidence="6">
    <location>
        <begin position="525"/>
        <end position="616"/>
    </location>
</feature>
<evidence type="ECO:0000259" key="5">
    <source>
        <dbReference type="Pfam" id="PF06978"/>
    </source>
</evidence>
<dbReference type="CTD" id="10940"/>
<evidence type="ECO:0000256" key="1">
    <source>
        <dbReference type="ARBA" id="ARBA00004123"/>
    </source>
</evidence>
<feature type="domain" description="POP1 C-terminal" evidence="7">
    <location>
        <begin position="672"/>
        <end position="861"/>
    </location>
</feature>
<dbReference type="Pfam" id="PF06978">
    <property type="entry name" value="POP1_N"/>
    <property type="match status" value="1"/>
</dbReference>
<feature type="compositionally biased region" description="Polar residues" evidence="4">
    <location>
        <begin position="316"/>
        <end position="325"/>
    </location>
</feature>
<dbReference type="RefSeq" id="XP_014489306.1">
    <property type="nucleotide sequence ID" value="XM_014633820.1"/>
</dbReference>
<dbReference type="Proteomes" id="UP000515204">
    <property type="component" value="Unplaced"/>
</dbReference>
<dbReference type="GO" id="GO:0000172">
    <property type="term" value="C:ribonuclease MRP complex"/>
    <property type="evidence" value="ECO:0007669"/>
    <property type="project" value="InterPro"/>
</dbReference>
<reference evidence="9 10" key="1">
    <citation type="submission" date="2025-04" db="UniProtKB">
        <authorList>
            <consortium name="RefSeq"/>
        </authorList>
    </citation>
    <scope>IDENTIFICATION</scope>
</reference>
<dbReference type="RefSeq" id="XP_014489307.1">
    <property type="nucleotide sequence ID" value="XM_014633821.1"/>
</dbReference>
<protein>
    <submittedName>
        <fullName evidence="9 10">Ribonucleases P/MRP protein subunit POP1</fullName>
    </submittedName>
</protein>
<gene>
    <name evidence="9 10" type="primary">LOC106752252</name>
</gene>
<dbReference type="PANTHER" id="PTHR22731:SF3">
    <property type="entry name" value="RIBONUCLEASES P_MRP PROTEIN SUBUNIT POP1"/>
    <property type="match status" value="1"/>
</dbReference>
<dbReference type="Pfam" id="PF08170">
    <property type="entry name" value="POPLD"/>
    <property type="match status" value="1"/>
</dbReference>